<reference evidence="1 2" key="1">
    <citation type="submission" date="2020-06" db="EMBL/GenBank/DDBJ databases">
        <title>Rhizobium sp.nov. isolated from the tomato plant.</title>
        <authorList>
            <person name="Thin K.K."/>
            <person name="Zhang X."/>
            <person name="He S."/>
        </authorList>
    </citation>
    <scope>NUCLEOTIDE SEQUENCE [LARGE SCALE GENOMIC DNA]</scope>
    <source>
        <strain evidence="1 2">DBTS2</strain>
    </source>
</reference>
<dbReference type="RefSeq" id="WP_176949964.1">
    <property type="nucleotide sequence ID" value="NZ_JABXYK010000006.1"/>
</dbReference>
<evidence type="ECO:0000313" key="2">
    <source>
        <dbReference type="Proteomes" id="UP000659172"/>
    </source>
</evidence>
<dbReference type="Proteomes" id="UP000659172">
    <property type="component" value="Unassembled WGS sequence"/>
</dbReference>
<evidence type="ECO:0000313" key="1">
    <source>
        <dbReference type="EMBL" id="NVP55984.1"/>
    </source>
</evidence>
<proteinExistence type="predicted"/>
<organism evidence="1 2">
    <name type="scientific">Mycoplana rhizolycopersici</name>
    <dbReference type="NCBI Taxonomy" id="2746702"/>
    <lineage>
        <taxon>Bacteria</taxon>
        <taxon>Pseudomonadati</taxon>
        <taxon>Pseudomonadota</taxon>
        <taxon>Alphaproteobacteria</taxon>
        <taxon>Hyphomicrobiales</taxon>
        <taxon>Rhizobiaceae</taxon>
        <taxon>Mycoplana</taxon>
    </lineage>
</organism>
<comment type="caution">
    <text evidence="1">The sequence shown here is derived from an EMBL/GenBank/DDBJ whole genome shotgun (WGS) entry which is preliminary data.</text>
</comment>
<name>A0ABX2QGC7_9HYPH</name>
<protein>
    <submittedName>
        <fullName evidence="1">Uncharacterized protein</fullName>
    </submittedName>
</protein>
<sequence>MSAEVTPEHSEAVLVAAQWLADQTPPPSRAVPALKGRFNLSALEACQAIAMADRFRTLRRAHG</sequence>
<dbReference type="EMBL" id="JABXYK010000006">
    <property type="protein sequence ID" value="NVP55984.1"/>
    <property type="molecule type" value="Genomic_DNA"/>
</dbReference>
<accession>A0ABX2QGC7</accession>
<gene>
    <name evidence="1" type="ORF">HV823_12040</name>
</gene>
<keyword evidence="2" id="KW-1185">Reference proteome</keyword>